<feature type="domain" description="RCK N-terminal" evidence="7">
    <location>
        <begin position="1"/>
        <end position="120"/>
    </location>
</feature>
<comment type="caution">
    <text evidence="9">The sequence shown here is derived from an EMBL/GenBank/DDBJ whole genome shotgun (WGS) entry which is preliminary data.</text>
</comment>
<dbReference type="SUPFAM" id="SSF116726">
    <property type="entry name" value="TrkA C-terminal domain-like"/>
    <property type="match status" value="2"/>
</dbReference>
<dbReference type="NCBIfam" id="NF007039">
    <property type="entry name" value="PRK09496.3-2"/>
    <property type="match status" value="1"/>
</dbReference>
<dbReference type="Gene3D" id="3.40.50.720">
    <property type="entry name" value="NAD(P)-binding Rossmann-like Domain"/>
    <property type="match status" value="2"/>
</dbReference>
<proteinExistence type="predicted"/>
<dbReference type="InterPro" id="IPR050721">
    <property type="entry name" value="Trk_Ktr_HKT_K-transport"/>
</dbReference>
<evidence type="ECO:0000256" key="1">
    <source>
        <dbReference type="ARBA" id="ARBA00017378"/>
    </source>
</evidence>
<reference evidence="9 10" key="1">
    <citation type="journal article" date="2016" name="Nat. Commun.">
        <title>Thousands of microbial genomes shed light on interconnected biogeochemical processes in an aquifer system.</title>
        <authorList>
            <person name="Anantharaman K."/>
            <person name="Brown C.T."/>
            <person name="Hug L.A."/>
            <person name="Sharon I."/>
            <person name="Castelle C.J."/>
            <person name="Probst A.J."/>
            <person name="Thomas B.C."/>
            <person name="Singh A."/>
            <person name="Wilkins M.J."/>
            <person name="Karaoz U."/>
            <person name="Brodie E.L."/>
            <person name="Williams K.H."/>
            <person name="Hubbard S.S."/>
            <person name="Banfield J.F."/>
        </authorList>
    </citation>
    <scope>NUCLEOTIDE SEQUENCE [LARGE SCALE GENOMIC DNA]</scope>
</reference>
<dbReference type="GO" id="GO:0005886">
    <property type="term" value="C:plasma membrane"/>
    <property type="evidence" value="ECO:0007669"/>
    <property type="project" value="InterPro"/>
</dbReference>
<dbReference type="EMBL" id="MFYX01000130">
    <property type="protein sequence ID" value="OGK01224.1"/>
    <property type="molecule type" value="Genomic_DNA"/>
</dbReference>
<evidence type="ECO:0000259" key="8">
    <source>
        <dbReference type="PROSITE" id="PS51202"/>
    </source>
</evidence>
<keyword evidence="6" id="KW-0406">Ion transport</keyword>
<feature type="domain" description="RCK N-terminal" evidence="7">
    <location>
        <begin position="228"/>
        <end position="351"/>
    </location>
</feature>
<keyword evidence="5" id="KW-0520">NAD</keyword>
<evidence type="ECO:0000256" key="2">
    <source>
        <dbReference type="ARBA" id="ARBA00022448"/>
    </source>
</evidence>
<accession>A0A1F7F3H6</accession>
<feature type="domain" description="RCK C-terminal" evidence="8">
    <location>
        <begin position="140"/>
        <end position="223"/>
    </location>
</feature>
<dbReference type="PANTHER" id="PTHR43833:SF5">
    <property type="entry name" value="TRK SYSTEM POTASSIUM UPTAKE PROTEIN TRKA"/>
    <property type="match status" value="1"/>
</dbReference>
<keyword evidence="3" id="KW-0633">Potassium transport</keyword>
<dbReference type="PRINTS" id="PR00335">
    <property type="entry name" value="KUPTAKETRKA"/>
</dbReference>
<evidence type="ECO:0000313" key="10">
    <source>
        <dbReference type="Proteomes" id="UP000179243"/>
    </source>
</evidence>
<dbReference type="InterPro" id="IPR006037">
    <property type="entry name" value="RCK_C"/>
</dbReference>
<feature type="domain" description="RCK C-terminal" evidence="8">
    <location>
        <begin position="365"/>
        <end position="444"/>
    </location>
</feature>
<gene>
    <name evidence="9" type="ORF">A2519_22500</name>
</gene>
<dbReference type="NCBIfam" id="NF007041">
    <property type="entry name" value="PRK09496.3-4"/>
    <property type="match status" value="1"/>
</dbReference>
<dbReference type="NCBIfam" id="NF007032">
    <property type="entry name" value="PRK09496.1-4"/>
    <property type="match status" value="1"/>
</dbReference>
<keyword evidence="4" id="KW-0630">Potassium</keyword>
<evidence type="ECO:0000259" key="7">
    <source>
        <dbReference type="PROSITE" id="PS51201"/>
    </source>
</evidence>
<dbReference type="NCBIfam" id="NF007031">
    <property type="entry name" value="PRK09496.1-2"/>
    <property type="match status" value="1"/>
</dbReference>
<dbReference type="InterPro" id="IPR036291">
    <property type="entry name" value="NAD(P)-bd_dom_sf"/>
</dbReference>
<dbReference type="PANTHER" id="PTHR43833">
    <property type="entry name" value="POTASSIUM CHANNEL PROTEIN 2-RELATED-RELATED"/>
    <property type="match status" value="1"/>
</dbReference>
<dbReference type="InterPro" id="IPR006036">
    <property type="entry name" value="K_uptake_TrkA"/>
</dbReference>
<evidence type="ECO:0000256" key="6">
    <source>
        <dbReference type="ARBA" id="ARBA00023065"/>
    </source>
</evidence>
<dbReference type="GO" id="GO:0015079">
    <property type="term" value="F:potassium ion transmembrane transporter activity"/>
    <property type="evidence" value="ECO:0007669"/>
    <property type="project" value="InterPro"/>
</dbReference>
<dbReference type="Gene3D" id="3.30.70.1450">
    <property type="entry name" value="Regulator of K+ conductance, C-terminal domain"/>
    <property type="match status" value="2"/>
</dbReference>
<dbReference type="PROSITE" id="PS51201">
    <property type="entry name" value="RCK_N"/>
    <property type="match status" value="2"/>
</dbReference>
<evidence type="ECO:0000313" key="9">
    <source>
        <dbReference type="EMBL" id="OGK01224.1"/>
    </source>
</evidence>
<evidence type="ECO:0000256" key="5">
    <source>
        <dbReference type="ARBA" id="ARBA00023027"/>
    </source>
</evidence>
<dbReference type="Proteomes" id="UP000179243">
    <property type="component" value="Unassembled WGS sequence"/>
</dbReference>
<dbReference type="InterPro" id="IPR003148">
    <property type="entry name" value="RCK_N"/>
</dbReference>
<evidence type="ECO:0000256" key="3">
    <source>
        <dbReference type="ARBA" id="ARBA00022538"/>
    </source>
</evidence>
<organism evidence="9 10">
    <name type="scientific">Candidatus Raymondbacteria bacterium RIFOXYD12_FULL_49_13</name>
    <dbReference type="NCBI Taxonomy" id="1817890"/>
    <lineage>
        <taxon>Bacteria</taxon>
        <taxon>Raymondiibacteriota</taxon>
    </lineage>
</organism>
<dbReference type="Pfam" id="PF02080">
    <property type="entry name" value="TrkA_C"/>
    <property type="match status" value="2"/>
</dbReference>
<name>A0A1F7F3H6_UNCRA</name>
<protein>
    <recommendedName>
        <fullName evidence="1">Trk system potassium uptake protein TrkA</fullName>
    </recommendedName>
</protein>
<keyword evidence="2" id="KW-0813">Transport</keyword>
<dbReference type="InterPro" id="IPR036721">
    <property type="entry name" value="RCK_C_sf"/>
</dbReference>
<sequence length="444" mass="48534">MNIIIVGAGTVGAHLAKQLSEESHNVVIIDSDPGCAERLADLDVMVIHGNGGSTDNLIKAGVDKADLLLAVTESDETNIIASMIASTLGVETRVARVRSKEYFKGSAIIQPIDLGIDLLINPEEEAAQEIINLIERPYATERKLFCEGKLELISLIISEECPLVGKPLKQVGTLISRDFRISLIVRNDEPLIPGGETVIATGDRIFFIALSGSVENIIRDLKVAWREISSIFIIGGGVIGASIAHTFEEKRRFKTKIVETKRERALRLSEMLPKTLVLEGDGTNVELLIREGFADSDAFIAVTSEDEVNILSCLLARQHGVPYTIPLVQRTDYVPLTASMRLQAISPREITVERILKYVRGKKVVSMNTLAEDKAEVLEYRVSKESVIAGKALKDSRFPGSAVIGAIIRDNEPVIPTGETVVLPDDRIFVFTLSATVKQIGKLF</sequence>
<dbReference type="PROSITE" id="PS51202">
    <property type="entry name" value="RCK_C"/>
    <property type="match status" value="2"/>
</dbReference>
<evidence type="ECO:0000256" key="4">
    <source>
        <dbReference type="ARBA" id="ARBA00022958"/>
    </source>
</evidence>
<dbReference type="AlphaFoldDB" id="A0A1F7F3H6"/>
<dbReference type="SUPFAM" id="SSF51735">
    <property type="entry name" value="NAD(P)-binding Rossmann-fold domains"/>
    <property type="match status" value="2"/>
</dbReference>
<dbReference type="Pfam" id="PF02254">
    <property type="entry name" value="TrkA_N"/>
    <property type="match status" value="2"/>
</dbReference>